<dbReference type="EMBL" id="AP009389">
    <property type="protein sequence ID" value="BAF59570.1"/>
    <property type="molecule type" value="Genomic_DNA"/>
</dbReference>
<dbReference type="STRING" id="370438.PTH_1389"/>
<evidence type="ECO:0000256" key="3">
    <source>
        <dbReference type="ARBA" id="ARBA00023239"/>
    </source>
</evidence>
<dbReference type="PANTHER" id="PTHR10889">
    <property type="entry name" value="DEOXYRIBOSE-PHOSPHATE ALDOLASE"/>
    <property type="match status" value="1"/>
</dbReference>
<comment type="function">
    <text evidence="6 7">Catalyzes a reversible aldol reaction between acetaldehyde and D-glyceraldehyde 3-phosphate to generate 2-deoxy-D-ribose 5-phosphate.</text>
</comment>
<dbReference type="EC" id="4.1.2.4" evidence="7"/>
<dbReference type="Gene3D" id="3.20.20.70">
    <property type="entry name" value="Aldolase class I"/>
    <property type="match status" value="1"/>
</dbReference>
<dbReference type="Proteomes" id="UP000006556">
    <property type="component" value="Chromosome"/>
</dbReference>
<dbReference type="NCBIfam" id="TIGR00126">
    <property type="entry name" value="deoC"/>
    <property type="match status" value="1"/>
</dbReference>
<evidence type="ECO:0000256" key="7">
    <source>
        <dbReference type="HAMAP-Rule" id="MF_00114"/>
    </source>
</evidence>
<dbReference type="SMART" id="SM01133">
    <property type="entry name" value="DeoC"/>
    <property type="match status" value="1"/>
</dbReference>
<evidence type="ECO:0000313" key="9">
    <source>
        <dbReference type="Proteomes" id="UP000006556"/>
    </source>
</evidence>
<keyword evidence="9" id="KW-1185">Reference proteome</keyword>
<accession>A5D2F8</accession>
<dbReference type="InterPro" id="IPR002915">
    <property type="entry name" value="DeoC/FbaB/LacD_aldolase"/>
</dbReference>
<dbReference type="AlphaFoldDB" id="A5D2F8"/>
<dbReference type="PANTHER" id="PTHR10889:SF1">
    <property type="entry name" value="DEOXYRIBOSE-PHOSPHATE ALDOLASE"/>
    <property type="match status" value="1"/>
</dbReference>
<keyword evidence="2 7" id="KW-0963">Cytoplasm</keyword>
<dbReference type="InterPro" id="IPR013785">
    <property type="entry name" value="Aldolase_TIM"/>
</dbReference>
<dbReference type="UniPathway" id="UPA00002">
    <property type="reaction ID" value="UER00468"/>
</dbReference>
<proteinExistence type="inferred from homology"/>
<keyword evidence="3 7" id="KW-0456">Lyase</keyword>
<dbReference type="HOGENOM" id="CLU_053595_0_1_9"/>
<evidence type="ECO:0000256" key="4">
    <source>
        <dbReference type="ARBA" id="ARBA00023270"/>
    </source>
</evidence>
<dbReference type="GO" id="GO:0009264">
    <property type="term" value="P:deoxyribonucleotide catabolic process"/>
    <property type="evidence" value="ECO:0007669"/>
    <property type="project" value="UniProtKB-UniRule"/>
</dbReference>
<protein>
    <recommendedName>
        <fullName evidence="7">Deoxyribose-phosphate aldolase</fullName>
        <shortName evidence="7">DERA</shortName>
        <ecNumber evidence="7">4.1.2.4</ecNumber>
    </recommendedName>
    <alternativeName>
        <fullName evidence="7">2-deoxy-D-ribose 5-phosphate aldolase</fullName>
    </alternativeName>
    <alternativeName>
        <fullName evidence="7">Phosphodeoxyriboaldolase</fullName>
        <shortName evidence="7">Deoxyriboaldolase</shortName>
    </alternativeName>
</protein>
<dbReference type="KEGG" id="pth:PTH_1389"/>
<comment type="catalytic activity">
    <reaction evidence="5 7">
        <text>2-deoxy-D-ribose 5-phosphate = D-glyceraldehyde 3-phosphate + acetaldehyde</text>
        <dbReference type="Rhea" id="RHEA:12821"/>
        <dbReference type="ChEBI" id="CHEBI:15343"/>
        <dbReference type="ChEBI" id="CHEBI:59776"/>
        <dbReference type="ChEBI" id="CHEBI:62877"/>
        <dbReference type="EC" id="4.1.2.4"/>
    </reaction>
</comment>
<gene>
    <name evidence="8" type="primary">DeoC</name>
    <name evidence="7" type="synonym">deoC</name>
    <name evidence="8" type="ordered locus">PTH_1389</name>
</gene>
<comment type="pathway">
    <text evidence="7">Carbohydrate degradation; 2-deoxy-D-ribose 1-phosphate degradation; D-glyceraldehyde 3-phosphate and acetaldehyde from 2-deoxy-alpha-D-ribose 1-phosphate: step 2/2.</text>
</comment>
<feature type="active site" description="Schiff-base intermediate with acetaldehyde" evidence="7">
    <location>
        <position position="153"/>
    </location>
</feature>
<dbReference type="Pfam" id="PF01791">
    <property type="entry name" value="DeoC"/>
    <property type="match status" value="1"/>
</dbReference>
<dbReference type="GO" id="GO:0006018">
    <property type="term" value="P:2-deoxyribose 1-phosphate catabolic process"/>
    <property type="evidence" value="ECO:0007669"/>
    <property type="project" value="UniProtKB-UniRule"/>
</dbReference>
<dbReference type="CDD" id="cd00959">
    <property type="entry name" value="DeoC"/>
    <property type="match status" value="1"/>
</dbReference>
<evidence type="ECO:0000256" key="6">
    <source>
        <dbReference type="ARBA" id="ARBA00056337"/>
    </source>
</evidence>
<dbReference type="eggNOG" id="COG0274">
    <property type="taxonomic scope" value="Bacteria"/>
</dbReference>
<dbReference type="SUPFAM" id="SSF51569">
    <property type="entry name" value="Aldolase"/>
    <property type="match status" value="1"/>
</dbReference>
<dbReference type="GO" id="GO:0004139">
    <property type="term" value="F:deoxyribose-phosphate aldolase activity"/>
    <property type="evidence" value="ECO:0007669"/>
    <property type="project" value="UniProtKB-UniRule"/>
</dbReference>
<organism evidence="8 9">
    <name type="scientific">Pelotomaculum thermopropionicum (strain DSM 13744 / JCM 10971 / SI)</name>
    <dbReference type="NCBI Taxonomy" id="370438"/>
    <lineage>
        <taxon>Bacteria</taxon>
        <taxon>Bacillati</taxon>
        <taxon>Bacillota</taxon>
        <taxon>Clostridia</taxon>
        <taxon>Eubacteriales</taxon>
        <taxon>Desulfotomaculaceae</taxon>
        <taxon>Pelotomaculum</taxon>
    </lineage>
</organism>
<dbReference type="FunFam" id="3.20.20.70:FF:000044">
    <property type="entry name" value="Deoxyribose-phosphate aldolase"/>
    <property type="match status" value="1"/>
</dbReference>
<keyword evidence="4 7" id="KW-0704">Schiff base</keyword>
<dbReference type="PIRSF" id="PIRSF001357">
    <property type="entry name" value="DeoC"/>
    <property type="match status" value="1"/>
</dbReference>
<feature type="active site" description="Proton donor/acceptor" evidence="7">
    <location>
        <position position="182"/>
    </location>
</feature>
<evidence type="ECO:0000313" key="8">
    <source>
        <dbReference type="EMBL" id="BAF59570.1"/>
    </source>
</evidence>
<evidence type="ECO:0000256" key="2">
    <source>
        <dbReference type="ARBA" id="ARBA00022490"/>
    </source>
</evidence>
<evidence type="ECO:0000256" key="1">
    <source>
        <dbReference type="ARBA" id="ARBA00010936"/>
    </source>
</evidence>
<dbReference type="InterPro" id="IPR028581">
    <property type="entry name" value="DeoC_typeI"/>
</dbReference>
<feature type="active site" description="Proton donor/acceptor" evidence="7">
    <location>
        <position position="87"/>
    </location>
</feature>
<dbReference type="GO" id="GO:0016052">
    <property type="term" value="P:carbohydrate catabolic process"/>
    <property type="evidence" value="ECO:0007669"/>
    <property type="project" value="TreeGrafter"/>
</dbReference>
<dbReference type="GO" id="GO:0005737">
    <property type="term" value="C:cytoplasm"/>
    <property type="evidence" value="ECO:0007669"/>
    <property type="project" value="UniProtKB-SubCell"/>
</dbReference>
<reference evidence="9" key="1">
    <citation type="journal article" date="2008" name="Genome Res.">
        <title>The genome of Pelotomaculum thermopropionicum reveals niche-associated evolution in anaerobic microbiota.</title>
        <authorList>
            <person name="Kosaka T."/>
            <person name="Kato S."/>
            <person name="Shimoyama T."/>
            <person name="Ishii S."/>
            <person name="Abe T."/>
            <person name="Watanabe K."/>
        </authorList>
    </citation>
    <scope>NUCLEOTIDE SEQUENCE [LARGE SCALE GENOMIC DNA]</scope>
    <source>
        <strain evidence="9">DSM 13744 / JCM 10971 / SI</strain>
    </source>
</reference>
<dbReference type="InterPro" id="IPR011343">
    <property type="entry name" value="DeoC"/>
</dbReference>
<sequence>MAGLIDHTLLKPEATPEDIVKLCIQARHYGFATVCVNPCYVYLAARELKESPVKVCTVIGFPLGASDSAVKAAEAAAAVRAGASEIDMVMNIGFLKGRLLKEVKEDMEGVVKAARKEKRETVVKVILETGFLSDSEKIEACRIAVAAGANFVKTSTGFGKGGAEVSDVILLRRTVGQEIGVKASGGIRDLSTAIKMIEAGASRLGTSSAVSIIEELNK</sequence>
<comment type="subcellular location">
    <subcellularLocation>
        <location evidence="7">Cytoplasm</location>
    </subcellularLocation>
</comment>
<dbReference type="HAMAP" id="MF_00114">
    <property type="entry name" value="DeoC_type1"/>
    <property type="match status" value="1"/>
</dbReference>
<evidence type="ECO:0000256" key="5">
    <source>
        <dbReference type="ARBA" id="ARBA00048791"/>
    </source>
</evidence>
<comment type="similarity">
    <text evidence="1 7">Belongs to the DeoC/FbaB aldolase family. DeoC type 1 subfamily.</text>
</comment>
<name>A5D2F8_PELTS</name>